<keyword evidence="1" id="KW-0732">Signal</keyword>
<feature type="chain" id="PRO_5003005891" description="T. brucei spp.-specific protein" evidence="1">
    <location>
        <begin position="24"/>
        <end position="107"/>
    </location>
</feature>
<evidence type="ECO:0000313" key="3">
    <source>
        <dbReference type="Proteomes" id="UP000002316"/>
    </source>
</evidence>
<dbReference type="Proteomes" id="UP000002316">
    <property type="component" value="Chromosome 10"/>
</dbReference>
<gene>
    <name evidence="2" type="ORF">TbgDal_X14710</name>
</gene>
<feature type="signal peptide" evidence="1">
    <location>
        <begin position="1"/>
        <end position="23"/>
    </location>
</feature>
<name>D0A529_TRYB9</name>
<protein>
    <recommendedName>
        <fullName evidence="4">T. brucei spp.-specific protein</fullName>
    </recommendedName>
</protein>
<dbReference type="KEGG" id="tbg:TbgDal_X14710"/>
<sequence length="107" mass="12252">MRDDLLVVFILLGVSCVVVCVQGENKVRLRKVEGMENLTAPGERHEVYHLFSETSREFFLRWLCMCVWVDFLKCICTPFDCIFQKSMCAGGLHTNRAVVTVCMKRGS</sequence>
<evidence type="ECO:0000313" key="2">
    <source>
        <dbReference type="EMBL" id="CBH16373.1"/>
    </source>
</evidence>
<accession>D0A529</accession>
<reference evidence="3" key="1">
    <citation type="journal article" date="2010" name="PLoS Negl. Trop. Dis.">
        <title>The genome sequence of Trypanosoma brucei gambiense, causative agent of chronic human african trypanosomiasis.</title>
        <authorList>
            <person name="Jackson A.P."/>
            <person name="Sanders M."/>
            <person name="Berry A."/>
            <person name="McQuillan J."/>
            <person name="Aslett M.A."/>
            <person name="Quail M.A."/>
            <person name="Chukualim B."/>
            <person name="Capewell P."/>
            <person name="MacLeod A."/>
            <person name="Melville S.E."/>
            <person name="Gibson W."/>
            <person name="Barry J.D."/>
            <person name="Berriman M."/>
            <person name="Hertz-Fowler C."/>
        </authorList>
    </citation>
    <scope>NUCLEOTIDE SEQUENCE [LARGE SCALE GENOMIC DNA]</scope>
    <source>
        <strain evidence="3">MHOM/CI/86/DAL972</strain>
    </source>
</reference>
<evidence type="ECO:0008006" key="4">
    <source>
        <dbReference type="Google" id="ProtNLM"/>
    </source>
</evidence>
<dbReference type="RefSeq" id="XP_011778637.1">
    <property type="nucleotide sequence ID" value="XM_011780335.1"/>
</dbReference>
<dbReference type="GeneID" id="23864683"/>
<dbReference type="PROSITE" id="PS51257">
    <property type="entry name" value="PROKAR_LIPOPROTEIN"/>
    <property type="match status" value="1"/>
</dbReference>
<organism evidence="2 3">
    <name type="scientific">Trypanosoma brucei gambiense (strain MHOM/CI/86/DAL972)</name>
    <dbReference type="NCBI Taxonomy" id="679716"/>
    <lineage>
        <taxon>Eukaryota</taxon>
        <taxon>Discoba</taxon>
        <taxon>Euglenozoa</taxon>
        <taxon>Kinetoplastea</taxon>
        <taxon>Metakinetoplastina</taxon>
        <taxon>Trypanosomatida</taxon>
        <taxon>Trypanosomatidae</taxon>
        <taxon>Trypanosoma</taxon>
    </lineage>
</organism>
<dbReference type="EMBL" id="FN554973">
    <property type="protein sequence ID" value="CBH16373.1"/>
    <property type="molecule type" value="Genomic_DNA"/>
</dbReference>
<evidence type="ECO:0000256" key="1">
    <source>
        <dbReference type="SAM" id="SignalP"/>
    </source>
</evidence>
<dbReference type="AlphaFoldDB" id="D0A529"/>
<proteinExistence type="predicted"/>